<feature type="domain" description="Alcohol dehydrogenase-like N-terminal" evidence="7">
    <location>
        <begin position="24"/>
        <end position="130"/>
    </location>
</feature>
<dbReference type="GO" id="GO:0044281">
    <property type="term" value="P:small molecule metabolic process"/>
    <property type="evidence" value="ECO:0007669"/>
    <property type="project" value="UniProtKB-ARBA"/>
</dbReference>
<dbReference type="EMBL" id="CP015193">
    <property type="protein sequence ID" value="ASJ16273.1"/>
    <property type="molecule type" value="Genomic_DNA"/>
</dbReference>
<sequence>MRAIVLHEPKRISVEDVEDPTPKDGWIRIKVKRVGICGTDKAFYKGTYVPPKLPLIPGHEIAGIVEEAPGMEHLEGMKVTTEINVNCGECWYCKHGMPTHCPYRETIGISIDGGMAEYVLTKPHLLHSVEDLSWEEGAFVEPLAAVVEMLEMSPIKPSDRVAILGIGTIGLLSAQLIRLITPNVVAIAREDSPKRRIAEKFVDVMTLEEAKEYIKKRTPEGQGFDYVVEATGSTKALDIALDLVRPRGIIAAKSTHGSQVSFNYTLMVVKEVKIIGSRCGPFEKAIDLMRSKMIDVKPLVTSTFKLSDGVKAFEKSFERGEIKVQITP</sequence>
<keyword evidence="3" id="KW-0479">Metal-binding</keyword>
<dbReference type="EMBL" id="LN999010">
    <property type="protein sequence ID" value="CUX78741.1"/>
    <property type="molecule type" value="Genomic_DNA"/>
</dbReference>
<dbReference type="Gene3D" id="3.90.180.10">
    <property type="entry name" value="Medium-chain alcohol dehydrogenases, catalytic domain"/>
    <property type="match status" value="1"/>
</dbReference>
<reference evidence="10" key="1">
    <citation type="submission" date="2016-01" db="EMBL/GenBank/DDBJ databases">
        <authorList>
            <person name="Vorgias C.E."/>
        </authorList>
    </citation>
    <scope>NUCLEOTIDE SEQUENCE [LARGE SCALE GENOMIC DNA]</scope>
</reference>
<dbReference type="PANTHER" id="PTHR43350:SF2">
    <property type="entry name" value="GROES-LIKE ZINC-BINDING ALCOHOL DEHYDROGENASE FAMILY PROTEIN"/>
    <property type="match status" value="1"/>
</dbReference>
<organism evidence="9 10">
    <name type="scientific">Thermococcus chitonophagus</name>
    <dbReference type="NCBI Taxonomy" id="54262"/>
    <lineage>
        <taxon>Archaea</taxon>
        <taxon>Methanobacteriati</taxon>
        <taxon>Methanobacteriota</taxon>
        <taxon>Thermococci</taxon>
        <taxon>Thermococcales</taxon>
        <taxon>Thermococcaceae</taxon>
        <taxon>Thermococcus</taxon>
    </lineage>
</organism>
<dbReference type="OrthoDB" id="73567at2157"/>
<dbReference type="GO" id="GO:0043168">
    <property type="term" value="F:anion binding"/>
    <property type="evidence" value="ECO:0007669"/>
    <property type="project" value="UniProtKB-ARBA"/>
</dbReference>
<keyword evidence="11" id="KW-1185">Reference proteome</keyword>
<dbReference type="STRING" id="54262.CHITON_1962"/>
<evidence type="ECO:0000256" key="5">
    <source>
        <dbReference type="ARBA" id="ARBA00023002"/>
    </source>
</evidence>
<evidence type="ECO:0000259" key="7">
    <source>
        <dbReference type="Pfam" id="PF08240"/>
    </source>
</evidence>
<dbReference type="CDD" id="cd08242">
    <property type="entry name" value="MDR_like"/>
    <property type="match status" value="1"/>
</dbReference>
<reference evidence="9" key="2">
    <citation type="submission" date="2016-01" db="EMBL/GenBank/DDBJ databases">
        <authorList>
            <person name="McClelland M."/>
            <person name="Jain A."/>
            <person name="Saraogi P."/>
            <person name="Mendelson R."/>
            <person name="Westerman R."/>
            <person name="SanMiguel P."/>
            <person name="Csonka L."/>
        </authorList>
    </citation>
    <scope>NUCLEOTIDE SEQUENCE</scope>
    <source>
        <strain evidence="9">1</strain>
    </source>
</reference>
<evidence type="ECO:0000313" key="10">
    <source>
        <dbReference type="Proteomes" id="UP000093069"/>
    </source>
</evidence>
<dbReference type="GO" id="GO:0030554">
    <property type="term" value="F:adenyl nucleotide binding"/>
    <property type="evidence" value="ECO:0007669"/>
    <property type="project" value="UniProtKB-ARBA"/>
</dbReference>
<dbReference type="SUPFAM" id="SSF51735">
    <property type="entry name" value="NAD(P)-binding Rossmann-fold domains"/>
    <property type="match status" value="1"/>
</dbReference>
<dbReference type="InterPro" id="IPR013154">
    <property type="entry name" value="ADH-like_N"/>
</dbReference>
<dbReference type="KEGG" id="tch:CHITON_1962"/>
<dbReference type="InterPro" id="IPR013149">
    <property type="entry name" value="ADH-like_C"/>
</dbReference>
<gene>
    <name evidence="8" type="ORF">A3L04_03880</name>
    <name evidence="9" type="ORF">CHITON_1962</name>
</gene>
<evidence type="ECO:0000256" key="3">
    <source>
        <dbReference type="ARBA" id="ARBA00022723"/>
    </source>
</evidence>
<evidence type="ECO:0000313" key="9">
    <source>
        <dbReference type="EMBL" id="CUX78741.1"/>
    </source>
</evidence>
<evidence type="ECO:0000313" key="11">
    <source>
        <dbReference type="Proteomes" id="UP000250189"/>
    </source>
</evidence>
<comment type="cofactor">
    <cofactor evidence="1">
        <name>Zn(2+)</name>
        <dbReference type="ChEBI" id="CHEBI:29105"/>
    </cofactor>
</comment>
<feature type="domain" description="Alcohol dehydrogenase-like C-terminal" evidence="6">
    <location>
        <begin position="169"/>
        <end position="289"/>
    </location>
</feature>
<keyword evidence="5" id="KW-0560">Oxidoreductase</keyword>
<dbReference type="RefSeq" id="WP_068579017.1">
    <property type="nucleotide sequence ID" value="NZ_CP015193.1"/>
</dbReference>
<evidence type="ECO:0000313" key="8">
    <source>
        <dbReference type="EMBL" id="ASJ16273.1"/>
    </source>
</evidence>
<accession>A0A170SV88</accession>
<evidence type="ECO:0000256" key="2">
    <source>
        <dbReference type="ARBA" id="ARBA00008072"/>
    </source>
</evidence>
<dbReference type="GO" id="GO:0016616">
    <property type="term" value="F:oxidoreductase activity, acting on the CH-OH group of donors, NAD or NADP as acceptor"/>
    <property type="evidence" value="ECO:0007669"/>
    <property type="project" value="UniProtKB-ARBA"/>
</dbReference>
<dbReference type="GO" id="GO:0046872">
    <property type="term" value="F:metal ion binding"/>
    <property type="evidence" value="ECO:0007669"/>
    <property type="project" value="UniProtKB-KW"/>
</dbReference>
<dbReference type="Pfam" id="PF08240">
    <property type="entry name" value="ADH_N"/>
    <property type="match status" value="1"/>
</dbReference>
<name>A0A170SV88_9EURY</name>
<dbReference type="Proteomes" id="UP000093069">
    <property type="component" value="Chromosome I"/>
</dbReference>
<reference evidence="8 11" key="3">
    <citation type="submission" date="2016-04" db="EMBL/GenBank/DDBJ databases">
        <title>Complete genome sequence of Thermococcus chitonophagus type strain GC74.</title>
        <authorList>
            <person name="Oger P.M."/>
        </authorList>
    </citation>
    <scope>NUCLEOTIDE SEQUENCE [LARGE SCALE GENOMIC DNA]</scope>
    <source>
        <strain evidence="8 11">GC74</strain>
    </source>
</reference>
<dbReference type="PANTHER" id="PTHR43350">
    <property type="entry name" value="NAD-DEPENDENT ALCOHOL DEHYDROGENASE"/>
    <property type="match status" value="1"/>
</dbReference>
<dbReference type="Proteomes" id="UP000250189">
    <property type="component" value="Chromosome"/>
</dbReference>
<protein>
    <submittedName>
        <fullName evidence="8">Alcohol dehydrogenase</fullName>
    </submittedName>
    <submittedName>
        <fullName evidence="9">Threonine dehydrogenase and related Zn-dependent dehydrogenases</fullName>
    </submittedName>
</protein>
<evidence type="ECO:0000256" key="4">
    <source>
        <dbReference type="ARBA" id="ARBA00022833"/>
    </source>
</evidence>
<keyword evidence="4" id="KW-0862">Zinc</keyword>
<proteinExistence type="inferred from homology"/>
<dbReference type="SUPFAM" id="SSF50129">
    <property type="entry name" value="GroES-like"/>
    <property type="match status" value="1"/>
</dbReference>
<comment type="similarity">
    <text evidence="2">Belongs to the zinc-containing alcohol dehydrogenase family.</text>
</comment>
<evidence type="ECO:0000259" key="6">
    <source>
        <dbReference type="Pfam" id="PF00107"/>
    </source>
</evidence>
<dbReference type="InterPro" id="IPR036291">
    <property type="entry name" value="NAD(P)-bd_dom_sf"/>
</dbReference>
<evidence type="ECO:0000256" key="1">
    <source>
        <dbReference type="ARBA" id="ARBA00001947"/>
    </source>
</evidence>
<dbReference type="AlphaFoldDB" id="A0A170SV88"/>
<dbReference type="GeneID" id="33321686"/>
<dbReference type="InterPro" id="IPR011032">
    <property type="entry name" value="GroES-like_sf"/>
</dbReference>
<dbReference type="Gene3D" id="3.40.50.720">
    <property type="entry name" value="NAD(P)-binding Rossmann-like Domain"/>
    <property type="match status" value="1"/>
</dbReference>
<dbReference type="Pfam" id="PF00107">
    <property type="entry name" value="ADH_zinc_N"/>
    <property type="match status" value="1"/>
</dbReference>